<reference evidence="2 3" key="1">
    <citation type="submission" date="2014-10" db="EMBL/GenBank/DDBJ databases">
        <title>Draft genome of the hookworm Ancylostoma caninum.</title>
        <authorList>
            <person name="Mitreva M."/>
        </authorList>
    </citation>
    <scope>NUCLEOTIDE SEQUENCE [LARGE SCALE GENOMIC DNA]</scope>
    <source>
        <strain evidence="2 3">Baltimore</strain>
    </source>
</reference>
<organism evidence="2 3">
    <name type="scientific">Ancylostoma caninum</name>
    <name type="common">Dog hookworm</name>
    <dbReference type="NCBI Taxonomy" id="29170"/>
    <lineage>
        <taxon>Eukaryota</taxon>
        <taxon>Metazoa</taxon>
        <taxon>Ecdysozoa</taxon>
        <taxon>Nematoda</taxon>
        <taxon>Chromadorea</taxon>
        <taxon>Rhabditida</taxon>
        <taxon>Rhabditina</taxon>
        <taxon>Rhabditomorpha</taxon>
        <taxon>Strongyloidea</taxon>
        <taxon>Ancylostomatidae</taxon>
        <taxon>Ancylostomatinae</taxon>
        <taxon>Ancylostoma</taxon>
    </lineage>
</organism>
<sequence>MWKKYPVHGLHQVPAHMQENLLRRVQTSAKMFDKHIKLSLKDLWSFYDFCKSFYACGLESEMNSHVTVGNSEKPLLKTLTKSTAKQSSKQTPEVSGFSLSRMETRTSAGV</sequence>
<dbReference type="AlphaFoldDB" id="A0A368G0V5"/>
<proteinExistence type="predicted"/>
<evidence type="ECO:0000313" key="2">
    <source>
        <dbReference type="EMBL" id="RCN38103.1"/>
    </source>
</evidence>
<dbReference type="EMBL" id="JOJR01000422">
    <property type="protein sequence ID" value="RCN38103.1"/>
    <property type="molecule type" value="Genomic_DNA"/>
</dbReference>
<gene>
    <name evidence="2" type="ORF">ANCCAN_15986</name>
</gene>
<feature type="region of interest" description="Disordered" evidence="1">
    <location>
        <begin position="79"/>
        <end position="110"/>
    </location>
</feature>
<evidence type="ECO:0000313" key="3">
    <source>
        <dbReference type="Proteomes" id="UP000252519"/>
    </source>
</evidence>
<keyword evidence="3" id="KW-1185">Reference proteome</keyword>
<name>A0A368G0V5_ANCCA</name>
<dbReference type="Proteomes" id="UP000252519">
    <property type="component" value="Unassembled WGS sequence"/>
</dbReference>
<protein>
    <submittedName>
        <fullName evidence="2">Uncharacterized protein</fullName>
    </submittedName>
</protein>
<comment type="caution">
    <text evidence="2">The sequence shown here is derived from an EMBL/GenBank/DDBJ whole genome shotgun (WGS) entry which is preliminary data.</text>
</comment>
<evidence type="ECO:0000256" key="1">
    <source>
        <dbReference type="SAM" id="MobiDB-lite"/>
    </source>
</evidence>
<feature type="compositionally biased region" description="Polar residues" evidence="1">
    <location>
        <begin position="79"/>
        <end position="93"/>
    </location>
</feature>
<dbReference type="OrthoDB" id="9970333at2759"/>
<feature type="non-terminal residue" evidence="2">
    <location>
        <position position="110"/>
    </location>
</feature>
<accession>A0A368G0V5</accession>